<dbReference type="Pfam" id="PF04500">
    <property type="entry name" value="FLYWCH"/>
    <property type="match status" value="1"/>
</dbReference>
<protein>
    <recommendedName>
        <fullName evidence="8">MULE transposase domain-containing protein</fullName>
    </recommendedName>
</protein>
<dbReference type="AlphaFoldDB" id="A0AAV0W1J3"/>
<dbReference type="InterPro" id="IPR018289">
    <property type="entry name" value="MULE_transposase_dom"/>
</dbReference>
<sequence length="475" mass="54371">MPLEFVLSQKGNQQLVNKGFVYTTDKIKEDKHIWKCVHYNRHKCLGRVWTAEDIVIFENDKHNHVPDVAEIRVKEVMASIKQKAETVMDTPQQILASVTSSLPAAVAGILPPVAGIKRNILKARQKAAGAMSCPTNMRDLLIPDKYTYTVAGDKFLQFDSGASDNRIIIFSTQKNLDLMATCDHWYADGTFKTSPLLFKQVFTIHAIKYNNVLPTVYALLPDKCQDTYSHVLDQLKLLKPGLYPVSVMTDFENAQINAFSHNFPDIRNRGCFFHFSQCIWRKIQTIADIRSKYEDKDDPDFALNVRKLAALAFVPEPDVVNCFERLLWTTFYTDNEDLMSDLVDYFESTWIGKPRRTGLGRMLPKFKLSLWNCYEASLNDLPKTNNAVEGWHRGFSSLLGANHPSIWKFIEGLQNQQSLNEFQINQYIAGLPPAQGRRCYRDTALRIKEIVEDYGNRDTSDYLQGIAHNFQFQSC</sequence>
<keyword evidence="1" id="KW-0479">Metal-binding</keyword>
<evidence type="ECO:0000259" key="5">
    <source>
        <dbReference type="Pfam" id="PF10551"/>
    </source>
</evidence>
<evidence type="ECO:0000259" key="4">
    <source>
        <dbReference type="Pfam" id="PF04500"/>
    </source>
</evidence>
<feature type="domain" description="FLYWCH-type" evidence="4">
    <location>
        <begin position="5"/>
        <end position="64"/>
    </location>
</feature>
<dbReference type="Pfam" id="PF10551">
    <property type="entry name" value="MULE"/>
    <property type="match status" value="1"/>
</dbReference>
<evidence type="ECO:0000256" key="2">
    <source>
        <dbReference type="ARBA" id="ARBA00022771"/>
    </source>
</evidence>
<reference evidence="6 7" key="1">
    <citation type="submission" date="2023-01" db="EMBL/GenBank/DDBJ databases">
        <authorList>
            <person name="Whitehead M."/>
        </authorList>
    </citation>
    <scope>NUCLEOTIDE SEQUENCE [LARGE SCALE GENOMIC DNA]</scope>
</reference>
<dbReference type="Proteomes" id="UP001160148">
    <property type="component" value="Unassembled WGS sequence"/>
</dbReference>
<dbReference type="Gene3D" id="2.20.25.240">
    <property type="match status" value="1"/>
</dbReference>
<keyword evidence="7" id="KW-1185">Reference proteome</keyword>
<dbReference type="GO" id="GO:0008270">
    <property type="term" value="F:zinc ion binding"/>
    <property type="evidence" value="ECO:0007669"/>
    <property type="project" value="UniProtKB-KW"/>
</dbReference>
<organism evidence="6 7">
    <name type="scientific">Macrosiphum euphorbiae</name>
    <name type="common">potato aphid</name>
    <dbReference type="NCBI Taxonomy" id="13131"/>
    <lineage>
        <taxon>Eukaryota</taxon>
        <taxon>Metazoa</taxon>
        <taxon>Ecdysozoa</taxon>
        <taxon>Arthropoda</taxon>
        <taxon>Hexapoda</taxon>
        <taxon>Insecta</taxon>
        <taxon>Pterygota</taxon>
        <taxon>Neoptera</taxon>
        <taxon>Paraneoptera</taxon>
        <taxon>Hemiptera</taxon>
        <taxon>Sternorrhyncha</taxon>
        <taxon>Aphidomorpha</taxon>
        <taxon>Aphidoidea</taxon>
        <taxon>Aphididae</taxon>
        <taxon>Macrosiphini</taxon>
        <taxon>Macrosiphum</taxon>
    </lineage>
</organism>
<proteinExistence type="predicted"/>
<keyword evidence="3" id="KW-0862">Zinc</keyword>
<dbReference type="PANTHER" id="PTHR47160">
    <property type="entry name" value="PUTATIVE-RELATED"/>
    <property type="match status" value="1"/>
</dbReference>
<feature type="domain" description="MULE transposase" evidence="5">
    <location>
        <begin position="185"/>
        <end position="277"/>
    </location>
</feature>
<dbReference type="InterPro" id="IPR007588">
    <property type="entry name" value="Znf_FLYWCH"/>
</dbReference>
<dbReference type="EMBL" id="CARXXK010000001">
    <property type="protein sequence ID" value="CAI6349616.1"/>
    <property type="molecule type" value="Genomic_DNA"/>
</dbReference>
<evidence type="ECO:0000256" key="1">
    <source>
        <dbReference type="ARBA" id="ARBA00022723"/>
    </source>
</evidence>
<evidence type="ECO:0000313" key="7">
    <source>
        <dbReference type="Proteomes" id="UP001160148"/>
    </source>
</evidence>
<name>A0AAV0W1J3_9HEMI</name>
<evidence type="ECO:0000256" key="3">
    <source>
        <dbReference type="ARBA" id="ARBA00022833"/>
    </source>
</evidence>
<accession>A0AAV0W1J3</accession>
<dbReference type="PANTHER" id="PTHR47160:SF10">
    <property type="entry name" value="MULE TRANSPOSASE DOMAIN-CONTAINING PROTEIN"/>
    <property type="match status" value="1"/>
</dbReference>
<evidence type="ECO:0000313" key="6">
    <source>
        <dbReference type="EMBL" id="CAI6349616.1"/>
    </source>
</evidence>
<keyword evidence="2" id="KW-0863">Zinc-finger</keyword>
<evidence type="ECO:0008006" key="8">
    <source>
        <dbReference type="Google" id="ProtNLM"/>
    </source>
</evidence>
<comment type="caution">
    <text evidence="6">The sequence shown here is derived from an EMBL/GenBank/DDBJ whole genome shotgun (WGS) entry which is preliminary data.</text>
</comment>
<gene>
    <name evidence="6" type="ORF">MEUPH1_LOCUS6158</name>
</gene>